<dbReference type="AlphaFoldDB" id="A0A2T4PWW0"/>
<keyword evidence="2" id="KW-0805">Transcription regulation</keyword>
<evidence type="ECO:0000256" key="4">
    <source>
        <dbReference type="ARBA" id="ARBA00023163"/>
    </source>
</evidence>
<protein>
    <submittedName>
        <fullName evidence="6">LysR family transcriptional regulator</fullName>
    </submittedName>
</protein>
<evidence type="ECO:0000256" key="3">
    <source>
        <dbReference type="ARBA" id="ARBA00023125"/>
    </source>
</evidence>
<dbReference type="Pfam" id="PF00126">
    <property type="entry name" value="HTH_1"/>
    <property type="match status" value="1"/>
</dbReference>
<keyword evidence="3" id="KW-0238">DNA-binding</keyword>
<evidence type="ECO:0000256" key="2">
    <source>
        <dbReference type="ARBA" id="ARBA00023015"/>
    </source>
</evidence>
<keyword evidence="4" id="KW-0804">Transcription</keyword>
<comment type="caution">
    <text evidence="6">The sequence shown here is derived from an EMBL/GenBank/DDBJ whole genome shotgun (WGS) entry which is preliminary data.</text>
</comment>
<comment type="similarity">
    <text evidence="1">Belongs to the LysR transcriptional regulatory family.</text>
</comment>
<dbReference type="CDD" id="cd05466">
    <property type="entry name" value="PBP2_LTTR_substrate"/>
    <property type="match status" value="1"/>
</dbReference>
<dbReference type="EMBL" id="PZFK01000002">
    <property type="protein sequence ID" value="PTI30975.1"/>
    <property type="molecule type" value="Genomic_DNA"/>
</dbReference>
<gene>
    <name evidence="6" type="ORF">BU072_01470</name>
</gene>
<dbReference type="InterPro" id="IPR036390">
    <property type="entry name" value="WH_DNA-bd_sf"/>
</dbReference>
<accession>A0A2T4PWW0</accession>
<evidence type="ECO:0000313" key="7">
    <source>
        <dbReference type="Proteomes" id="UP000241209"/>
    </source>
</evidence>
<dbReference type="GO" id="GO:0000976">
    <property type="term" value="F:transcription cis-regulatory region binding"/>
    <property type="evidence" value="ECO:0007669"/>
    <property type="project" value="TreeGrafter"/>
</dbReference>
<dbReference type="Gene3D" id="3.40.190.10">
    <property type="entry name" value="Periplasmic binding protein-like II"/>
    <property type="match status" value="2"/>
</dbReference>
<dbReference type="Proteomes" id="UP000241209">
    <property type="component" value="Unassembled WGS sequence"/>
</dbReference>
<dbReference type="GO" id="GO:0003700">
    <property type="term" value="F:DNA-binding transcription factor activity"/>
    <property type="evidence" value="ECO:0007669"/>
    <property type="project" value="InterPro"/>
</dbReference>
<dbReference type="InterPro" id="IPR036388">
    <property type="entry name" value="WH-like_DNA-bd_sf"/>
</dbReference>
<sequence>MNIDYIEDFIKVAKYQSLTKASNMLNISTPALSKRIQSIENYFECDLFYRTSKGIFLNEQGTHVLNKLISIKEEMDHLKCQVLNSKNSILRIGLVPSFSLFKLANHTRNAMTNQLSIKIESNTQILLGHLHNGDIDVIIGDINFLQNDDLLYKTLYSEKYIVVYSKTSHINSAEPITIDKLKNEKILTLTPPCDTLNFIQKHLSNTKLNIDYKNDLESIFANIQAGNGITLIPESLSGRIENLNLLNNELAQHSRKVGLIAYNNDILEKSYKILST</sequence>
<evidence type="ECO:0000256" key="1">
    <source>
        <dbReference type="ARBA" id="ARBA00009437"/>
    </source>
</evidence>
<evidence type="ECO:0000313" key="6">
    <source>
        <dbReference type="EMBL" id="PTI30975.1"/>
    </source>
</evidence>
<dbReference type="RefSeq" id="WP_107556595.1">
    <property type="nucleotide sequence ID" value="NZ_PZFK01000002.1"/>
</dbReference>
<name>A0A2T4PWW0_9STAP</name>
<dbReference type="SUPFAM" id="SSF46785">
    <property type="entry name" value="Winged helix' DNA-binding domain"/>
    <property type="match status" value="1"/>
</dbReference>
<dbReference type="PANTHER" id="PTHR30126">
    <property type="entry name" value="HTH-TYPE TRANSCRIPTIONAL REGULATOR"/>
    <property type="match status" value="1"/>
</dbReference>
<dbReference type="Gene3D" id="1.10.10.10">
    <property type="entry name" value="Winged helix-like DNA-binding domain superfamily/Winged helix DNA-binding domain"/>
    <property type="match status" value="1"/>
</dbReference>
<proteinExistence type="inferred from homology"/>
<evidence type="ECO:0000259" key="5">
    <source>
        <dbReference type="PROSITE" id="PS50931"/>
    </source>
</evidence>
<dbReference type="InterPro" id="IPR000847">
    <property type="entry name" value="LysR_HTH_N"/>
</dbReference>
<dbReference type="Pfam" id="PF03466">
    <property type="entry name" value="LysR_substrate"/>
    <property type="match status" value="1"/>
</dbReference>
<reference evidence="6 7" key="1">
    <citation type="journal article" date="2016" name="Front. Microbiol.">
        <title>Comprehensive Phylogenetic Analysis of Bovine Non-aureus Staphylococci Species Based on Whole-Genome Sequencing.</title>
        <authorList>
            <person name="Naushad S."/>
            <person name="Barkema H.W."/>
            <person name="Luby C."/>
            <person name="Condas L.A."/>
            <person name="Nobrega D.B."/>
            <person name="Carson D.A."/>
            <person name="De Buck J."/>
        </authorList>
    </citation>
    <scope>NUCLEOTIDE SEQUENCE [LARGE SCALE GENOMIC DNA]</scope>
    <source>
        <strain evidence="6 7">SNUC 2204</strain>
    </source>
</reference>
<dbReference type="PROSITE" id="PS50931">
    <property type="entry name" value="HTH_LYSR"/>
    <property type="match status" value="1"/>
</dbReference>
<dbReference type="SUPFAM" id="SSF53850">
    <property type="entry name" value="Periplasmic binding protein-like II"/>
    <property type="match status" value="1"/>
</dbReference>
<feature type="domain" description="HTH lysR-type" evidence="5">
    <location>
        <begin position="1"/>
        <end position="58"/>
    </location>
</feature>
<dbReference type="InterPro" id="IPR005119">
    <property type="entry name" value="LysR_subst-bd"/>
</dbReference>
<organism evidence="6 7">
    <name type="scientific">Mammaliicoccus vitulinus</name>
    <dbReference type="NCBI Taxonomy" id="71237"/>
    <lineage>
        <taxon>Bacteria</taxon>
        <taxon>Bacillati</taxon>
        <taxon>Bacillota</taxon>
        <taxon>Bacilli</taxon>
        <taxon>Bacillales</taxon>
        <taxon>Staphylococcaceae</taxon>
        <taxon>Mammaliicoccus</taxon>
    </lineage>
</organism>